<gene>
    <name evidence="1" type="ORF">EPI11_07790</name>
</gene>
<dbReference type="AlphaFoldDB" id="A0A3S3U113"/>
<accession>A0A3S3U113</accession>
<keyword evidence="2" id="KW-1185">Reference proteome</keyword>
<evidence type="ECO:0000313" key="1">
    <source>
        <dbReference type="EMBL" id="RWX00914.1"/>
    </source>
</evidence>
<reference evidence="1 2" key="1">
    <citation type="submission" date="2019-01" db="EMBL/GenBank/DDBJ databases">
        <title>Flavobacterium sp. nov.,isolated from freshwater.</title>
        <authorList>
            <person name="Zhang R."/>
            <person name="Du Z.-J."/>
        </authorList>
    </citation>
    <scope>NUCLEOTIDE SEQUENCE [LARGE SCALE GENOMIC DNA]</scope>
    <source>
        <strain evidence="1 2">1E403</strain>
    </source>
</reference>
<comment type="caution">
    <text evidence="1">The sequence shown here is derived from an EMBL/GenBank/DDBJ whole genome shotgun (WGS) entry which is preliminary data.</text>
</comment>
<evidence type="ECO:0000313" key="2">
    <source>
        <dbReference type="Proteomes" id="UP000287527"/>
    </source>
</evidence>
<dbReference type="Proteomes" id="UP000287527">
    <property type="component" value="Unassembled WGS sequence"/>
</dbReference>
<protein>
    <submittedName>
        <fullName evidence="1">Uncharacterized protein</fullName>
    </submittedName>
</protein>
<sequence>MEKANITKPTQADIDGWKAQHGDIFRITSECGTKSCILRKPGRKELSFASIAGEKDALKFNESIIKNCWLGGDLEFQTNDDLFLSAGKKLAEIVKAQEATLEKL</sequence>
<proteinExistence type="predicted"/>
<name>A0A3S3U113_9FLAO</name>
<dbReference type="EMBL" id="SBII01000004">
    <property type="protein sequence ID" value="RWX00914.1"/>
    <property type="molecule type" value="Genomic_DNA"/>
</dbReference>
<organism evidence="1 2">
    <name type="scientific">Flavobacterium cerinum</name>
    <dbReference type="NCBI Taxonomy" id="2502784"/>
    <lineage>
        <taxon>Bacteria</taxon>
        <taxon>Pseudomonadati</taxon>
        <taxon>Bacteroidota</taxon>
        <taxon>Flavobacteriia</taxon>
        <taxon>Flavobacteriales</taxon>
        <taxon>Flavobacteriaceae</taxon>
        <taxon>Flavobacterium</taxon>
    </lineage>
</organism>
<dbReference type="RefSeq" id="WP_128389396.1">
    <property type="nucleotide sequence ID" value="NZ_SBII01000004.1"/>
</dbReference>
<dbReference type="OrthoDB" id="885654at2"/>